<feature type="compositionally biased region" description="Low complexity" evidence="1">
    <location>
        <begin position="191"/>
        <end position="201"/>
    </location>
</feature>
<reference evidence="4" key="1">
    <citation type="submission" date="2017-02" db="UniProtKB">
        <authorList>
            <consortium name="WormBaseParasite"/>
        </authorList>
    </citation>
    <scope>IDENTIFICATION</scope>
</reference>
<feature type="compositionally biased region" description="Low complexity" evidence="1">
    <location>
        <begin position="244"/>
        <end position="260"/>
    </location>
</feature>
<feature type="compositionally biased region" description="Basic residues" evidence="1">
    <location>
        <begin position="303"/>
        <end position="317"/>
    </location>
</feature>
<evidence type="ECO:0000313" key="2">
    <source>
        <dbReference type="EMBL" id="VDL52556.1"/>
    </source>
</evidence>
<feature type="compositionally biased region" description="Basic residues" evidence="1">
    <location>
        <begin position="324"/>
        <end position="335"/>
    </location>
</feature>
<dbReference type="AlphaFoldDB" id="A0A0R3SI69"/>
<evidence type="ECO:0000313" key="3">
    <source>
        <dbReference type="Proteomes" id="UP000274504"/>
    </source>
</evidence>
<gene>
    <name evidence="2" type="ORF">HDID_LOCUS4630</name>
</gene>
<feature type="compositionally biased region" description="Basic residues" evidence="1">
    <location>
        <begin position="280"/>
        <end position="292"/>
    </location>
</feature>
<name>A0A0R3SI69_HYMDI</name>
<dbReference type="OrthoDB" id="6240802at2759"/>
<dbReference type="EMBL" id="UYSG01001863">
    <property type="protein sequence ID" value="VDL52556.1"/>
    <property type="molecule type" value="Genomic_DNA"/>
</dbReference>
<proteinExistence type="predicted"/>
<reference evidence="2 3" key="2">
    <citation type="submission" date="2018-11" db="EMBL/GenBank/DDBJ databases">
        <authorList>
            <consortium name="Pathogen Informatics"/>
        </authorList>
    </citation>
    <scope>NUCLEOTIDE SEQUENCE [LARGE SCALE GENOMIC DNA]</scope>
</reference>
<organism evidence="4">
    <name type="scientific">Hymenolepis diminuta</name>
    <name type="common">Rat tapeworm</name>
    <dbReference type="NCBI Taxonomy" id="6216"/>
    <lineage>
        <taxon>Eukaryota</taxon>
        <taxon>Metazoa</taxon>
        <taxon>Spiralia</taxon>
        <taxon>Lophotrochozoa</taxon>
        <taxon>Platyhelminthes</taxon>
        <taxon>Cestoda</taxon>
        <taxon>Eucestoda</taxon>
        <taxon>Cyclophyllidea</taxon>
        <taxon>Hymenolepididae</taxon>
        <taxon>Hymenolepis</taxon>
    </lineage>
</organism>
<evidence type="ECO:0000256" key="1">
    <source>
        <dbReference type="SAM" id="MobiDB-lite"/>
    </source>
</evidence>
<feature type="region of interest" description="Disordered" evidence="1">
    <location>
        <begin position="158"/>
        <end position="335"/>
    </location>
</feature>
<feature type="compositionally biased region" description="Polar residues" evidence="1">
    <location>
        <begin position="165"/>
        <end position="176"/>
    </location>
</feature>
<dbReference type="Proteomes" id="UP000274504">
    <property type="component" value="Unassembled WGS sequence"/>
</dbReference>
<dbReference type="WBParaSite" id="HDID_0000463401-mRNA-1">
    <property type="protein sequence ID" value="HDID_0000463401-mRNA-1"/>
    <property type="gene ID" value="HDID_0000463401"/>
</dbReference>
<evidence type="ECO:0000313" key="4">
    <source>
        <dbReference type="WBParaSite" id="HDID_0000463401-mRNA-1"/>
    </source>
</evidence>
<protein>
    <submittedName>
        <fullName evidence="4">DUF5733 domain-containing protein</fullName>
    </submittedName>
</protein>
<accession>A0A0R3SI69</accession>
<sequence length="477" mass="53847">MSTVISHDPRHYGRRAINGILRNPPECSCTATLIDRKFVAASGPPPPVDARRLARTLTGQTDSSRIYDLCAYPDLLVFHPLSRGPGLTDIPYDDIIQIEMIYGKENLLFILCGRRGNGTYYFFKLSDEFVGERIIAMASRAYPGLNNSHPAVSFSRSFPQKKFGGQSSPSESTYESDTPFACNRFGRERSAPPSASFSSSSGDIYARPTKNVDPQNSFIRWEGYHRNRNRSQGRQPRGLSAPKRAASVRVLRSPSRSRASGTKRNGSEEALFIKAQGRGPMRRRQNSVKGKRSPLLILESNRLHPKSMAKPGYKYKKGSPPNRKQSRPRKASPRVKPKTFILQPSFKSNFPQTANIPRDYDDSIDSELSFDPANEFRFEKHHYPNVATIETTRYGGQNGKNYNDWKSTDSWGFPDGRAASQRRMNIYKNSDIGVSRGERNVADDISNSSEDSLYFEREQEMASSLPNHWTNYLPDIH</sequence>